<dbReference type="InterPro" id="IPR010999">
    <property type="entry name" value="Retrovr_matrix"/>
</dbReference>
<protein>
    <recommendedName>
        <fullName evidence="3">CCHC-type domain-containing protein</fullName>
    </recommendedName>
</protein>
<dbReference type="PROSITE" id="PS50158">
    <property type="entry name" value="ZF_CCHC"/>
    <property type="match status" value="1"/>
</dbReference>
<feature type="compositionally biased region" description="Basic and acidic residues" evidence="2">
    <location>
        <begin position="446"/>
        <end position="462"/>
    </location>
</feature>
<reference evidence="4" key="2">
    <citation type="submission" date="2025-08" db="UniProtKB">
        <authorList>
            <consortium name="Ensembl"/>
        </authorList>
    </citation>
    <scope>IDENTIFICATION</scope>
</reference>
<dbReference type="InterPro" id="IPR050462">
    <property type="entry name" value="Retroviral_Gag-Pol_poly"/>
</dbReference>
<feature type="compositionally biased region" description="Basic and acidic residues" evidence="2">
    <location>
        <begin position="115"/>
        <end position="133"/>
    </location>
</feature>
<name>A0A8B9QQS2_ANAPL</name>
<dbReference type="Gene3D" id="1.10.375.10">
    <property type="entry name" value="Human Immunodeficiency Virus Type 1 Capsid Protein"/>
    <property type="match status" value="1"/>
</dbReference>
<dbReference type="PANTHER" id="PTHR33166">
    <property type="entry name" value="GAG_P30 DOMAIN-CONTAINING PROTEIN"/>
    <property type="match status" value="1"/>
</dbReference>
<dbReference type="AlphaFoldDB" id="A0A8B9QQS2"/>
<dbReference type="Ensembl" id="ENSAPLT00020000077.1">
    <property type="protein sequence ID" value="ENSAPLP00020000072.1"/>
    <property type="gene ID" value="ENSAPLG00020000070.1"/>
</dbReference>
<evidence type="ECO:0000313" key="4">
    <source>
        <dbReference type="Ensembl" id="ENSAPLP00020000072.1"/>
    </source>
</evidence>
<dbReference type="InterPro" id="IPR001878">
    <property type="entry name" value="Znf_CCHC"/>
</dbReference>
<evidence type="ECO:0000313" key="5">
    <source>
        <dbReference type="Proteomes" id="UP000694400"/>
    </source>
</evidence>
<feature type="compositionally biased region" description="Low complexity" evidence="2">
    <location>
        <begin position="137"/>
        <end position="149"/>
    </location>
</feature>
<dbReference type="Gene3D" id="4.10.60.10">
    <property type="entry name" value="Zinc finger, CCHC-type"/>
    <property type="match status" value="1"/>
</dbReference>
<dbReference type="InterPro" id="IPR008919">
    <property type="entry name" value="Retrov_capsid_N"/>
</dbReference>
<feature type="domain" description="CCHC-type" evidence="3">
    <location>
        <begin position="476"/>
        <end position="491"/>
    </location>
</feature>
<dbReference type="InterPro" id="IPR036875">
    <property type="entry name" value="Znf_CCHC_sf"/>
</dbReference>
<dbReference type="InterPro" id="IPR003036">
    <property type="entry name" value="Gag_P30"/>
</dbReference>
<reference evidence="4" key="1">
    <citation type="submission" date="2019-08" db="EMBL/GenBank/DDBJ databases">
        <title>Three high-quality genomes provides insights into domestication of ducks.</title>
        <authorList>
            <person name="Hou Z.C."/>
            <person name="Zhu F."/>
            <person name="Yin Z.T."/>
            <person name="Zhang F."/>
        </authorList>
    </citation>
    <scope>NUCLEOTIDE SEQUENCE [LARGE SCALE GENOMIC DNA]</scope>
</reference>
<dbReference type="Pfam" id="PF02093">
    <property type="entry name" value="Gag_p30"/>
    <property type="match status" value="1"/>
</dbReference>
<dbReference type="Proteomes" id="UP000694400">
    <property type="component" value="Chromosome 3"/>
</dbReference>
<keyword evidence="1" id="KW-0479">Metal-binding</keyword>
<dbReference type="SUPFAM" id="SSF47943">
    <property type="entry name" value="Retrovirus capsid protein, N-terminal core domain"/>
    <property type="match status" value="1"/>
</dbReference>
<proteinExistence type="predicted"/>
<keyword evidence="1" id="KW-0863">Zinc-finger</keyword>
<dbReference type="SUPFAM" id="SSF57756">
    <property type="entry name" value="Retrovirus zinc finger-like domains"/>
    <property type="match status" value="1"/>
</dbReference>
<feature type="region of interest" description="Disordered" evidence="2">
    <location>
        <begin position="1"/>
        <end position="36"/>
    </location>
</feature>
<keyword evidence="1" id="KW-0862">Zinc</keyword>
<dbReference type="GO" id="GO:0003676">
    <property type="term" value="F:nucleic acid binding"/>
    <property type="evidence" value="ECO:0007669"/>
    <property type="project" value="InterPro"/>
</dbReference>
<sequence>MGQIKSKTKDQKGSEIPDIPPESPLGIMIGNWNNRGPRKGKNKVKLVQYCMMEWPKKPLRPHVFWPVFGSFDDWICQALNIYVNLKEPFCQEESEYAELWVRTSRPASIFALKTKTKEDSGGEEKQEKEKNDEWEPLDNLPPLGPNNTLPAPPAPPPVPVISPAVRPRPPRPLPPAQTAPELDLPPAACTRSKTAVSEETPLYPLREVPLGGNQGGIGFVAVPLNTTEVRTFRKEMGTLLNDPLGVAEKLDQFLGPNTYTWEEIQSILGILFTAEERGMIRQAGMRIWERQNQAGPPGDQKWPNVDPHWDHQQPQGRQNMRDLRTIIIQGIREAVPRGKNINKAFNEHQGKEEPPTEWLERLKKSLQMYSGIDPNTAIGTALLRTQFVAKSWGDIRRKLEKLENWQERGLEELLREAQKVYVRRDEEKQKTKAKIFVAAIKESQKKPLSGEREKRRSIEEAPRGQPSQGNSVIPACYYCQKKGHLQKNCRKREQDEKMFKEE</sequence>
<feature type="region of interest" description="Disordered" evidence="2">
    <location>
        <begin position="446"/>
        <end position="472"/>
    </location>
</feature>
<organism evidence="4 5">
    <name type="scientific">Anas platyrhynchos</name>
    <name type="common">Mallard</name>
    <name type="synonym">Anas boschas</name>
    <dbReference type="NCBI Taxonomy" id="8839"/>
    <lineage>
        <taxon>Eukaryota</taxon>
        <taxon>Metazoa</taxon>
        <taxon>Chordata</taxon>
        <taxon>Craniata</taxon>
        <taxon>Vertebrata</taxon>
        <taxon>Euteleostomi</taxon>
        <taxon>Archelosauria</taxon>
        <taxon>Archosauria</taxon>
        <taxon>Dinosauria</taxon>
        <taxon>Saurischia</taxon>
        <taxon>Theropoda</taxon>
        <taxon>Coelurosauria</taxon>
        <taxon>Aves</taxon>
        <taxon>Neognathae</taxon>
        <taxon>Galloanserae</taxon>
        <taxon>Anseriformes</taxon>
        <taxon>Anatidae</taxon>
        <taxon>Anatinae</taxon>
        <taxon>Anas</taxon>
    </lineage>
</organism>
<dbReference type="GO" id="GO:0008270">
    <property type="term" value="F:zinc ion binding"/>
    <property type="evidence" value="ECO:0007669"/>
    <property type="project" value="UniProtKB-KW"/>
</dbReference>
<evidence type="ECO:0000256" key="2">
    <source>
        <dbReference type="SAM" id="MobiDB-lite"/>
    </source>
</evidence>
<dbReference type="SMART" id="SM00343">
    <property type="entry name" value="ZnF_C2HC"/>
    <property type="match status" value="1"/>
</dbReference>
<reference evidence="4" key="3">
    <citation type="submission" date="2025-09" db="UniProtKB">
        <authorList>
            <consortium name="Ensembl"/>
        </authorList>
    </citation>
    <scope>IDENTIFICATION</scope>
</reference>
<feature type="compositionally biased region" description="Pro residues" evidence="2">
    <location>
        <begin position="150"/>
        <end position="177"/>
    </location>
</feature>
<dbReference type="GO" id="GO:0019068">
    <property type="term" value="P:virion assembly"/>
    <property type="evidence" value="ECO:0007669"/>
    <property type="project" value="InterPro"/>
</dbReference>
<dbReference type="SUPFAM" id="SSF47836">
    <property type="entry name" value="Retroviral matrix proteins"/>
    <property type="match status" value="1"/>
</dbReference>
<accession>A0A8B9QQS2</accession>
<feature type="region of interest" description="Disordered" evidence="2">
    <location>
        <begin position="113"/>
        <end position="185"/>
    </location>
</feature>
<evidence type="ECO:0000256" key="1">
    <source>
        <dbReference type="PROSITE-ProRule" id="PRU00047"/>
    </source>
</evidence>
<evidence type="ECO:0000259" key="3">
    <source>
        <dbReference type="PROSITE" id="PS50158"/>
    </source>
</evidence>